<dbReference type="EMBL" id="BKBQ01000050">
    <property type="protein sequence ID" value="GEQ55442.1"/>
    <property type="molecule type" value="Genomic_DNA"/>
</dbReference>
<proteinExistence type="predicted"/>
<sequence length="65" mass="7739">MEETATYVNSNFNSRTNYLFKCNKAENFFTKTKLYVAILLFGDEKGTTLCHYMCFMFFTFLKTLF</sequence>
<evidence type="ECO:0000313" key="2">
    <source>
        <dbReference type="EMBL" id="GEQ55442.1"/>
    </source>
</evidence>
<evidence type="ECO:0000313" key="4">
    <source>
        <dbReference type="Proteomes" id="UP000886607"/>
    </source>
</evidence>
<dbReference type="Proteomes" id="UP000886597">
    <property type="component" value="Unassembled WGS sequence"/>
</dbReference>
<evidence type="ECO:0000313" key="1">
    <source>
        <dbReference type="EMBL" id="GEQ50449.1"/>
    </source>
</evidence>
<protein>
    <submittedName>
        <fullName evidence="2">Uncharacterized protein</fullName>
    </submittedName>
</protein>
<reference evidence="2" key="2">
    <citation type="journal article" date="2020" name="Int. Dairy J.">
        <title>Lactic acid bacterial diversity in Brie cheese focusing on salt concentration and pH of isolation medium and characterisation of halophilic and alkaliphilic lactic acid bacterial isolates.</title>
        <authorList>
            <person name="Unno R."/>
            <person name="Matsutani M."/>
            <person name="Suzuki T."/>
            <person name="Kodama K."/>
            <person name="Matsushita H."/>
            <person name="Yamasato K."/>
            <person name="Koizumi Y."/>
            <person name="Ishikawa M."/>
        </authorList>
    </citation>
    <scope>NUCLEOTIDE SEQUENCE</scope>
    <source>
        <strain evidence="2">7C1</strain>
        <strain evidence="1">8C4</strain>
    </source>
</reference>
<evidence type="ECO:0000313" key="3">
    <source>
        <dbReference type="Proteomes" id="UP000886597"/>
    </source>
</evidence>
<reference evidence="2" key="1">
    <citation type="submission" date="2019-08" db="EMBL/GenBank/DDBJ databases">
        <authorList>
            <person name="Ishikawa M."/>
            <person name="Suzuki T."/>
            <person name="Matsutani M."/>
        </authorList>
    </citation>
    <scope>NUCLEOTIDE SEQUENCE</scope>
    <source>
        <strain evidence="2">7C1</strain>
        <strain evidence="1">8C4</strain>
    </source>
</reference>
<accession>A0AAN4UDH2</accession>
<organism evidence="2 3">
    <name type="scientific">Tetragenococcus koreensis</name>
    <dbReference type="NCBI Taxonomy" id="290335"/>
    <lineage>
        <taxon>Bacteria</taxon>
        <taxon>Bacillati</taxon>
        <taxon>Bacillota</taxon>
        <taxon>Bacilli</taxon>
        <taxon>Lactobacillales</taxon>
        <taxon>Enterococcaceae</taxon>
        <taxon>Tetragenococcus</taxon>
    </lineage>
</organism>
<keyword evidence="4" id="KW-1185">Reference proteome</keyword>
<name>A0AAN4UDH2_9ENTE</name>
<gene>
    <name evidence="1" type="ORF">TK11N_23010</name>
    <name evidence="2" type="ORF">TK2N_22860</name>
</gene>
<dbReference type="AlphaFoldDB" id="A0AAN4UDH2"/>
<dbReference type="Proteomes" id="UP000886607">
    <property type="component" value="Unassembled WGS sequence"/>
</dbReference>
<dbReference type="EMBL" id="BKBO01000051">
    <property type="protein sequence ID" value="GEQ50449.1"/>
    <property type="molecule type" value="Genomic_DNA"/>
</dbReference>
<comment type="caution">
    <text evidence="2">The sequence shown here is derived from an EMBL/GenBank/DDBJ whole genome shotgun (WGS) entry which is preliminary data.</text>
</comment>